<dbReference type="PANTHER" id="PTHR30146:SF109">
    <property type="entry name" value="HTH-TYPE TRANSCRIPTIONAL REGULATOR GALS"/>
    <property type="match status" value="1"/>
</dbReference>
<dbReference type="InterPro" id="IPR046335">
    <property type="entry name" value="LacI/GalR-like_sensor"/>
</dbReference>
<evidence type="ECO:0000313" key="6">
    <source>
        <dbReference type="Proteomes" id="UP000326251"/>
    </source>
</evidence>
<proteinExistence type="predicted"/>
<gene>
    <name evidence="5" type="ORF">EMO92_01710</name>
</gene>
<dbReference type="PANTHER" id="PTHR30146">
    <property type="entry name" value="LACI-RELATED TRANSCRIPTIONAL REPRESSOR"/>
    <property type="match status" value="1"/>
</dbReference>
<dbReference type="SUPFAM" id="SSF47413">
    <property type="entry name" value="lambda repressor-like DNA-binding domains"/>
    <property type="match status" value="1"/>
</dbReference>
<dbReference type="Gene3D" id="1.10.260.40">
    <property type="entry name" value="lambda repressor-like DNA-binding domains"/>
    <property type="match status" value="1"/>
</dbReference>
<feature type="domain" description="HTH lacI-type" evidence="4">
    <location>
        <begin position="12"/>
        <end position="66"/>
    </location>
</feature>
<dbReference type="GO" id="GO:0000976">
    <property type="term" value="F:transcription cis-regulatory region binding"/>
    <property type="evidence" value="ECO:0007669"/>
    <property type="project" value="TreeGrafter"/>
</dbReference>
<dbReference type="CDD" id="cd01392">
    <property type="entry name" value="HTH_LacI"/>
    <property type="match status" value="1"/>
</dbReference>
<dbReference type="InterPro" id="IPR028082">
    <property type="entry name" value="Peripla_BP_I"/>
</dbReference>
<organism evidence="5 6">
    <name type="scientific">Bifidobacterium reuteri</name>
    <dbReference type="NCBI Taxonomy" id="983706"/>
    <lineage>
        <taxon>Bacteria</taxon>
        <taxon>Bacillati</taxon>
        <taxon>Actinomycetota</taxon>
        <taxon>Actinomycetes</taxon>
        <taxon>Bifidobacteriales</taxon>
        <taxon>Bifidobacteriaceae</taxon>
        <taxon>Bifidobacterium</taxon>
    </lineage>
</organism>
<dbReference type="SMART" id="SM00354">
    <property type="entry name" value="HTH_LACI"/>
    <property type="match status" value="1"/>
</dbReference>
<accession>A0A5J5EAZ0</accession>
<evidence type="ECO:0000259" key="4">
    <source>
        <dbReference type="PROSITE" id="PS50932"/>
    </source>
</evidence>
<keyword evidence="3" id="KW-0804">Transcription</keyword>
<dbReference type="Gene3D" id="3.40.50.2300">
    <property type="match status" value="2"/>
</dbReference>
<evidence type="ECO:0000256" key="3">
    <source>
        <dbReference type="ARBA" id="ARBA00023163"/>
    </source>
</evidence>
<keyword evidence="2" id="KW-0238">DNA-binding</keyword>
<dbReference type="PROSITE" id="PS00356">
    <property type="entry name" value="HTH_LACI_1"/>
    <property type="match status" value="1"/>
</dbReference>
<dbReference type="GO" id="GO:0003700">
    <property type="term" value="F:DNA-binding transcription factor activity"/>
    <property type="evidence" value="ECO:0007669"/>
    <property type="project" value="TreeGrafter"/>
</dbReference>
<reference evidence="5 6" key="1">
    <citation type="journal article" date="2019" name="Syst. Appl. Microbiol.">
        <title>Characterization of Bifidobacterium species in feaces of the Egyptian fruit bat: Description of B. vespertilionis sp. nov. and B. rousetti sp. nov.</title>
        <authorList>
            <person name="Modesto M."/>
            <person name="Satti M."/>
            <person name="Watanabe K."/>
            <person name="Puglisi E."/>
            <person name="Morelli L."/>
            <person name="Huang C.-H."/>
            <person name="Liou J.-S."/>
            <person name="Miyashita M."/>
            <person name="Tamura T."/>
            <person name="Saito S."/>
            <person name="Mori K."/>
            <person name="Huang L."/>
            <person name="Sciavilla P."/>
            <person name="Sandri C."/>
            <person name="Spiezio C."/>
            <person name="Vitali F."/>
            <person name="Cavalieri D."/>
            <person name="Perpetuini G."/>
            <person name="Tofalo R."/>
            <person name="Bonetti A."/>
            <person name="Arita M."/>
            <person name="Mattarelli P."/>
        </authorList>
    </citation>
    <scope>NUCLEOTIDE SEQUENCE [LARGE SCALE GENOMIC DNA]</scope>
    <source>
        <strain evidence="5 6">RST19</strain>
    </source>
</reference>
<dbReference type="SUPFAM" id="SSF53822">
    <property type="entry name" value="Periplasmic binding protein-like I"/>
    <property type="match status" value="1"/>
</dbReference>
<dbReference type="Pfam" id="PF13377">
    <property type="entry name" value="Peripla_BP_3"/>
    <property type="match status" value="1"/>
</dbReference>
<dbReference type="EMBL" id="RZUG01000002">
    <property type="protein sequence ID" value="KAA8826371.1"/>
    <property type="molecule type" value="Genomic_DNA"/>
</dbReference>
<dbReference type="AlphaFoldDB" id="A0A5J5EAZ0"/>
<dbReference type="Pfam" id="PF00356">
    <property type="entry name" value="LacI"/>
    <property type="match status" value="1"/>
</dbReference>
<dbReference type="InterPro" id="IPR010982">
    <property type="entry name" value="Lambda_DNA-bd_dom_sf"/>
</dbReference>
<sequence>MAKTPSGKPKAPSIKDVAALAGVSVPTVSRYLNMPDRVSETKRMAVSQAIDKLGYRPNAIARALVREQSSQCLVLSTNTTLYGQTQVIQGVETAARTAGFALSIGVIAERGAENIRESVQSALDHNPAGVVLLNFDEAGAIALSMMPRTLPMVSIAGKRNAEVAQISVGEREGGYRVTKHLLQRLAQRGYSHAPVHYVGIPGGGGAEDRYEGWLQACQEASVPVPPALEAGWDVDSAREAGRKLARQHDAVKAVFAGNDETAMGVMRGLGDEGLRVPRDVLVAGFDDHPVARIWNPSITTIRQDFQGMGTAAFGMLAPMLDDVAAGRAHGESWHAYRHFEGELIERESTAVDSEQ</sequence>
<dbReference type="RefSeq" id="WP_150335135.1">
    <property type="nucleotide sequence ID" value="NZ_RZUG01000002.1"/>
</dbReference>
<dbReference type="PROSITE" id="PS50932">
    <property type="entry name" value="HTH_LACI_2"/>
    <property type="match status" value="1"/>
</dbReference>
<evidence type="ECO:0000313" key="5">
    <source>
        <dbReference type="EMBL" id="KAA8826371.1"/>
    </source>
</evidence>
<evidence type="ECO:0000256" key="2">
    <source>
        <dbReference type="ARBA" id="ARBA00023125"/>
    </source>
</evidence>
<keyword evidence="1" id="KW-0805">Transcription regulation</keyword>
<name>A0A5J5EAZ0_9BIFI</name>
<protein>
    <submittedName>
        <fullName evidence="5">LacI family transcriptional regulator</fullName>
    </submittedName>
</protein>
<dbReference type="InterPro" id="IPR000843">
    <property type="entry name" value="HTH_LacI"/>
</dbReference>
<comment type="caution">
    <text evidence="5">The sequence shown here is derived from an EMBL/GenBank/DDBJ whole genome shotgun (WGS) entry which is preliminary data.</text>
</comment>
<dbReference type="Proteomes" id="UP000326251">
    <property type="component" value="Unassembled WGS sequence"/>
</dbReference>
<evidence type="ECO:0000256" key="1">
    <source>
        <dbReference type="ARBA" id="ARBA00023015"/>
    </source>
</evidence>